<organism evidence="1 2">
    <name type="scientific">Melastoma candidum</name>
    <dbReference type="NCBI Taxonomy" id="119954"/>
    <lineage>
        <taxon>Eukaryota</taxon>
        <taxon>Viridiplantae</taxon>
        <taxon>Streptophyta</taxon>
        <taxon>Embryophyta</taxon>
        <taxon>Tracheophyta</taxon>
        <taxon>Spermatophyta</taxon>
        <taxon>Magnoliopsida</taxon>
        <taxon>eudicotyledons</taxon>
        <taxon>Gunneridae</taxon>
        <taxon>Pentapetalae</taxon>
        <taxon>rosids</taxon>
        <taxon>malvids</taxon>
        <taxon>Myrtales</taxon>
        <taxon>Melastomataceae</taxon>
        <taxon>Melastomatoideae</taxon>
        <taxon>Melastomateae</taxon>
        <taxon>Melastoma</taxon>
    </lineage>
</organism>
<name>A0ACB9RVB9_9MYRT</name>
<evidence type="ECO:0000313" key="1">
    <source>
        <dbReference type="EMBL" id="KAI4382640.1"/>
    </source>
</evidence>
<accession>A0ACB9RVB9</accession>
<reference evidence="2" key="1">
    <citation type="journal article" date="2023" name="Front. Plant Sci.">
        <title>Chromosomal-level genome assembly of Melastoma candidum provides insights into trichome evolution.</title>
        <authorList>
            <person name="Zhong Y."/>
            <person name="Wu W."/>
            <person name="Sun C."/>
            <person name="Zou P."/>
            <person name="Liu Y."/>
            <person name="Dai S."/>
            <person name="Zhou R."/>
        </authorList>
    </citation>
    <scope>NUCLEOTIDE SEQUENCE [LARGE SCALE GENOMIC DNA]</scope>
</reference>
<keyword evidence="2" id="KW-1185">Reference proteome</keyword>
<dbReference type="EMBL" id="CM042882">
    <property type="protein sequence ID" value="KAI4382640.1"/>
    <property type="molecule type" value="Genomic_DNA"/>
</dbReference>
<evidence type="ECO:0000313" key="2">
    <source>
        <dbReference type="Proteomes" id="UP001057402"/>
    </source>
</evidence>
<sequence length="679" mass="73898">MDFYALARRDLQALCKKNQIAANQTNVVMADALASLDHVVGLDEFLNQSKHDAVQSPEKEKPLASVITRSMTRASTRRRTALVPETEQLPSQTTTGRGMRSRNAAAVDKEPKVLDFTETPAASQTKKRAELASVKLKVEKEKAEAEKNEEGDAIDDGTANTVARRSTRQGKTRAPVALSTRMSARRSTRLLEKKMDALKLSDEVTMDLEPIKMGDLIAENELTEESVNAAKDEHPSEIVDTEAKVVACEVETLVEVGTDGKSQSDKACEKNERAVEFEFNTTPAEVESESNNHKNPTKFTEEAEAENKAYNNTGDVAIEVEALVEAVSNAEVLDEAWSEVEEEMQSHSAEIYAKEETAAAESEVDEPAEIETDIKGQNKKLDKVDGSSVGHGASQAGLTSSKEAANGNVHTVSDGKVAPNNGDDISELTAQAASWNLDSPKEDCNKEMDSEVVSIAASNVNTSVVEDGGDVLVGYLADVDGLSELTAKVKSPCDDSDKPEIQGVALSMQPYVAVETQLVEAQMGHPQTQKSVEAVGVEILGQTLEAVKDSNQVCADDIIGKKTPTGISKMNRVPLPPQWVGRMTELLTLPKSSGKKMQPKDGDKENIGYAVEFGKQKNVPELIVTTDEENQKPTSLTKTSLSKLRKMYKEKIQMQNEKRPALQRLPENNIMTVVEEKDD</sequence>
<comment type="caution">
    <text evidence="1">The sequence shown here is derived from an EMBL/GenBank/DDBJ whole genome shotgun (WGS) entry which is preliminary data.</text>
</comment>
<protein>
    <submittedName>
        <fullName evidence="1">Uncharacterized protein</fullName>
    </submittedName>
</protein>
<proteinExistence type="predicted"/>
<gene>
    <name evidence="1" type="ORF">MLD38_008578</name>
</gene>
<dbReference type="Proteomes" id="UP001057402">
    <property type="component" value="Chromosome 3"/>
</dbReference>